<evidence type="ECO:0000313" key="6">
    <source>
        <dbReference type="EMBL" id="AQU66164.1"/>
    </source>
</evidence>
<dbReference type="CDD" id="cd00190">
    <property type="entry name" value="Tryp_SPc"/>
    <property type="match status" value="1"/>
</dbReference>
<keyword evidence="3" id="KW-0378">Hydrolase</keyword>
<dbReference type="SUPFAM" id="SSF50494">
    <property type="entry name" value="Trypsin-like serine proteases"/>
    <property type="match status" value="1"/>
</dbReference>
<dbReference type="PROSITE" id="PS00135">
    <property type="entry name" value="TRYPSIN_SER"/>
    <property type="match status" value="1"/>
</dbReference>
<dbReference type="OrthoDB" id="1496095at2"/>
<dbReference type="PROSITE" id="PS00134">
    <property type="entry name" value="TRYPSIN_HIS"/>
    <property type="match status" value="1"/>
</dbReference>
<feature type="chain" id="PRO_5012052764" evidence="4">
    <location>
        <begin position="31"/>
        <end position="282"/>
    </location>
</feature>
<dbReference type="Pfam" id="PF00089">
    <property type="entry name" value="Trypsin"/>
    <property type="match status" value="1"/>
</dbReference>
<evidence type="ECO:0000313" key="7">
    <source>
        <dbReference type="Proteomes" id="UP000189677"/>
    </source>
</evidence>
<dbReference type="InterPro" id="IPR018114">
    <property type="entry name" value="TRYPSIN_HIS"/>
</dbReference>
<reference evidence="6 7" key="1">
    <citation type="submission" date="2016-11" db="EMBL/GenBank/DDBJ databases">
        <title>Complete genome sequence of Streptomyces niveus SCSIO 3406.</title>
        <authorList>
            <person name="Zhu Q."/>
            <person name="Cheng W."/>
            <person name="Song Y."/>
            <person name="Li Q."/>
            <person name="Ju J."/>
        </authorList>
    </citation>
    <scope>NUCLEOTIDE SEQUENCE [LARGE SCALE GENOMIC DNA]</scope>
    <source>
        <strain evidence="6 7">SCSIO 3406</strain>
    </source>
</reference>
<keyword evidence="3 6" id="KW-0645">Protease</keyword>
<dbReference type="FunFam" id="2.40.10.10:FF:000002">
    <property type="entry name" value="Transmembrane protease serine"/>
    <property type="match status" value="1"/>
</dbReference>
<dbReference type="GO" id="GO:0004252">
    <property type="term" value="F:serine-type endopeptidase activity"/>
    <property type="evidence" value="ECO:0007669"/>
    <property type="project" value="InterPro"/>
</dbReference>
<keyword evidence="4" id="KW-0732">Signal</keyword>
<feature type="domain" description="Peptidase S1" evidence="5">
    <location>
        <begin position="36"/>
        <end position="277"/>
    </location>
</feature>
<comment type="similarity">
    <text evidence="1">Belongs to the peptidase S1 family.</text>
</comment>
<evidence type="ECO:0000256" key="2">
    <source>
        <dbReference type="ARBA" id="ARBA00023157"/>
    </source>
</evidence>
<dbReference type="PROSITE" id="PS50240">
    <property type="entry name" value="TRYPSIN_DOM"/>
    <property type="match status" value="1"/>
</dbReference>
<dbReference type="GO" id="GO:0006508">
    <property type="term" value="P:proteolysis"/>
    <property type="evidence" value="ECO:0007669"/>
    <property type="project" value="UniProtKB-KW"/>
</dbReference>
<dbReference type="InterPro" id="IPR001254">
    <property type="entry name" value="Trypsin_dom"/>
</dbReference>
<evidence type="ECO:0000259" key="5">
    <source>
        <dbReference type="PROSITE" id="PS50240"/>
    </source>
</evidence>
<organism evidence="6 7">
    <name type="scientific">Streptomyces niveus</name>
    <name type="common">Streptomyces spheroides</name>
    <dbReference type="NCBI Taxonomy" id="193462"/>
    <lineage>
        <taxon>Bacteria</taxon>
        <taxon>Bacillati</taxon>
        <taxon>Actinomycetota</taxon>
        <taxon>Actinomycetes</taxon>
        <taxon>Kitasatosporales</taxon>
        <taxon>Streptomycetaceae</taxon>
        <taxon>Streptomyces</taxon>
    </lineage>
</organism>
<dbReference type="InterPro" id="IPR033116">
    <property type="entry name" value="TRYPSIN_SER"/>
</dbReference>
<name>A0A1U9QPH3_STRNV</name>
<dbReference type="PANTHER" id="PTHR24276:SF98">
    <property type="entry name" value="FI18310P1-RELATED"/>
    <property type="match status" value="1"/>
</dbReference>
<gene>
    <name evidence="6" type="ORF">BBN63_07765</name>
</gene>
<dbReference type="Proteomes" id="UP000189677">
    <property type="component" value="Chromosome"/>
</dbReference>
<accession>A0A1U9QPH3</accession>
<dbReference type="InterPro" id="IPR050430">
    <property type="entry name" value="Peptidase_S1"/>
</dbReference>
<dbReference type="RefSeq" id="WP_078074690.1">
    <property type="nucleotide sequence ID" value="NZ_CP018047.1"/>
</dbReference>
<dbReference type="Gene3D" id="2.40.10.10">
    <property type="entry name" value="Trypsin-like serine proteases"/>
    <property type="match status" value="1"/>
</dbReference>
<protein>
    <submittedName>
        <fullName evidence="6">Serine protease</fullName>
    </submittedName>
</protein>
<dbReference type="PANTHER" id="PTHR24276">
    <property type="entry name" value="POLYSERASE-RELATED"/>
    <property type="match status" value="1"/>
</dbReference>
<dbReference type="InterPro" id="IPR001314">
    <property type="entry name" value="Peptidase_S1A"/>
</dbReference>
<evidence type="ECO:0000256" key="4">
    <source>
        <dbReference type="SAM" id="SignalP"/>
    </source>
</evidence>
<keyword evidence="2" id="KW-1015">Disulfide bond</keyword>
<dbReference type="EMBL" id="CP018047">
    <property type="protein sequence ID" value="AQU66164.1"/>
    <property type="molecule type" value="Genomic_DNA"/>
</dbReference>
<dbReference type="PRINTS" id="PR00722">
    <property type="entry name" value="CHYMOTRYPSIN"/>
</dbReference>
<proteinExistence type="inferred from homology"/>
<dbReference type="InterPro" id="IPR009003">
    <property type="entry name" value="Peptidase_S1_PA"/>
</dbReference>
<dbReference type="AlphaFoldDB" id="A0A1U9QPH3"/>
<feature type="signal peptide" evidence="4">
    <location>
        <begin position="1"/>
        <end position="30"/>
    </location>
</feature>
<dbReference type="KEGG" id="snw:BBN63_07765"/>
<keyword evidence="3" id="KW-0720">Serine protease</keyword>
<dbReference type="InterPro" id="IPR043504">
    <property type="entry name" value="Peptidase_S1_PA_chymotrypsin"/>
</dbReference>
<keyword evidence="7" id="KW-1185">Reference proteome</keyword>
<evidence type="ECO:0000256" key="1">
    <source>
        <dbReference type="ARBA" id="ARBA00007664"/>
    </source>
</evidence>
<sequence>MRRPIARLLTGGLATIAAGAVLPLASPVPAAADRVVVGGEPAPAAETPWVVALSSRERFGDTRAGQFCGGVVVAPTKVLTAAHCMGRDVLGVKPEDVTDLRVIAGRERLTGKGGREVRVGSVRIDPAYDPGTHASDLAVLTLARELPARYAIRPAEPGGKASAPGAAAKVYGWGDTTGEGKYASALRSAPVTVLADSECVRAYPGGSGGRYDASTMLCAGDPEGGRDACQGDSGGPLVARGRLIGLVSWGSGCGRAGSPGVYTRINSAVDQVAGATGERRTR</sequence>
<dbReference type="SMART" id="SM00020">
    <property type="entry name" value="Tryp_SPc"/>
    <property type="match status" value="1"/>
</dbReference>
<evidence type="ECO:0000256" key="3">
    <source>
        <dbReference type="RuleBase" id="RU363034"/>
    </source>
</evidence>